<feature type="transmembrane region" description="Helical" evidence="1">
    <location>
        <begin position="40"/>
        <end position="58"/>
    </location>
</feature>
<dbReference type="GO" id="GO:0005886">
    <property type="term" value="C:plasma membrane"/>
    <property type="evidence" value="ECO:0007669"/>
    <property type="project" value="UniProtKB-SubCell"/>
</dbReference>
<proteinExistence type="predicted"/>
<keyword evidence="1" id="KW-1133">Transmembrane helix</keyword>
<dbReference type="PANTHER" id="PTHR43471">
    <property type="entry name" value="ABC TRANSPORTER PERMEASE"/>
    <property type="match status" value="1"/>
</dbReference>
<feature type="transmembrane region" description="Helical" evidence="1">
    <location>
        <begin position="291"/>
        <end position="315"/>
    </location>
</feature>
<protein>
    <submittedName>
        <fullName evidence="3">ABC-2 family transporter protein</fullName>
    </submittedName>
</protein>
<feature type="transmembrane region" description="Helical" evidence="1">
    <location>
        <begin position="467"/>
        <end position="489"/>
    </location>
</feature>
<evidence type="ECO:0000313" key="3">
    <source>
        <dbReference type="EMBL" id="QDT43934.1"/>
    </source>
</evidence>
<evidence type="ECO:0000259" key="2">
    <source>
        <dbReference type="Pfam" id="PF02517"/>
    </source>
</evidence>
<dbReference type="NCBIfam" id="NF041647">
    <property type="entry name" value="ABC_perm_CPBP"/>
    <property type="match status" value="1"/>
</dbReference>
<feature type="transmembrane region" description="Helical" evidence="1">
    <location>
        <begin position="650"/>
        <end position="672"/>
    </location>
</feature>
<accession>A0A517RJ81</accession>
<feature type="transmembrane region" description="Helical" evidence="1">
    <location>
        <begin position="501"/>
        <end position="522"/>
    </location>
</feature>
<keyword evidence="1" id="KW-0472">Membrane</keyword>
<feature type="domain" description="CAAX prenyl protease 2/Lysostaphin resistance protein A-like" evidence="2">
    <location>
        <begin position="587"/>
        <end position="679"/>
    </location>
</feature>
<dbReference type="AlphaFoldDB" id="A0A517RJ81"/>
<dbReference type="Pfam" id="PF12679">
    <property type="entry name" value="ABC2_membrane_2"/>
    <property type="match status" value="1"/>
</dbReference>
<gene>
    <name evidence="3" type="ORF">Pan241w_40380</name>
</gene>
<reference evidence="3 4" key="1">
    <citation type="submission" date="2019-02" db="EMBL/GenBank/DDBJ databases">
        <title>Deep-cultivation of Planctomycetes and their phenomic and genomic characterization uncovers novel biology.</title>
        <authorList>
            <person name="Wiegand S."/>
            <person name="Jogler M."/>
            <person name="Boedeker C."/>
            <person name="Pinto D."/>
            <person name="Vollmers J."/>
            <person name="Rivas-Marin E."/>
            <person name="Kohn T."/>
            <person name="Peeters S.H."/>
            <person name="Heuer A."/>
            <person name="Rast P."/>
            <person name="Oberbeckmann S."/>
            <person name="Bunk B."/>
            <person name="Jeske O."/>
            <person name="Meyerdierks A."/>
            <person name="Storesund J.E."/>
            <person name="Kallscheuer N."/>
            <person name="Luecker S."/>
            <person name="Lage O.M."/>
            <person name="Pohl T."/>
            <person name="Merkel B.J."/>
            <person name="Hornburger P."/>
            <person name="Mueller R.-W."/>
            <person name="Bruemmer F."/>
            <person name="Labrenz M."/>
            <person name="Spormann A.M."/>
            <person name="Op den Camp H."/>
            <person name="Overmann J."/>
            <person name="Amann R."/>
            <person name="Jetten M.S.M."/>
            <person name="Mascher T."/>
            <person name="Medema M.H."/>
            <person name="Devos D.P."/>
            <person name="Kaster A.-K."/>
            <person name="Ovreas L."/>
            <person name="Rohde M."/>
            <person name="Galperin M.Y."/>
            <person name="Jogler C."/>
        </authorList>
    </citation>
    <scope>NUCLEOTIDE SEQUENCE [LARGE SCALE GENOMIC DNA]</scope>
    <source>
        <strain evidence="3 4">Pan241w</strain>
    </source>
</reference>
<feature type="transmembrane region" description="Helical" evidence="1">
    <location>
        <begin position="415"/>
        <end position="439"/>
    </location>
</feature>
<evidence type="ECO:0000256" key="1">
    <source>
        <dbReference type="SAM" id="Phobius"/>
    </source>
</evidence>
<dbReference type="KEGG" id="gaz:Pan241w_40380"/>
<keyword evidence="1" id="KW-0812">Transmembrane</keyword>
<feature type="transmembrane region" description="Helical" evidence="1">
    <location>
        <begin position="706"/>
        <end position="725"/>
    </location>
</feature>
<feature type="transmembrane region" description="Helical" evidence="1">
    <location>
        <begin position="237"/>
        <end position="261"/>
    </location>
</feature>
<name>A0A517RJ81_9PLAN</name>
<dbReference type="Proteomes" id="UP000317171">
    <property type="component" value="Chromosome"/>
</dbReference>
<dbReference type="GO" id="GO:0080120">
    <property type="term" value="P:CAAX-box protein maturation"/>
    <property type="evidence" value="ECO:0007669"/>
    <property type="project" value="UniProtKB-ARBA"/>
</dbReference>
<dbReference type="EMBL" id="CP036269">
    <property type="protein sequence ID" value="QDT43934.1"/>
    <property type="molecule type" value="Genomic_DNA"/>
</dbReference>
<keyword evidence="4" id="KW-1185">Reference proteome</keyword>
<feature type="transmembrane region" description="Helical" evidence="1">
    <location>
        <begin position="542"/>
        <end position="564"/>
    </location>
</feature>
<dbReference type="PANTHER" id="PTHR43471:SF3">
    <property type="entry name" value="ABC TRANSPORTER PERMEASE PROTEIN NATB"/>
    <property type="match status" value="1"/>
</dbReference>
<dbReference type="GO" id="GO:0140359">
    <property type="term" value="F:ABC-type transporter activity"/>
    <property type="evidence" value="ECO:0007669"/>
    <property type="project" value="InterPro"/>
</dbReference>
<organism evidence="3 4">
    <name type="scientific">Gimesia alba</name>
    <dbReference type="NCBI Taxonomy" id="2527973"/>
    <lineage>
        <taxon>Bacteria</taxon>
        <taxon>Pseudomonadati</taxon>
        <taxon>Planctomycetota</taxon>
        <taxon>Planctomycetia</taxon>
        <taxon>Planctomycetales</taxon>
        <taxon>Planctomycetaceae</taxon>
        <taxon>Gimesia</taxon>
    </lineage>
</organism>
<feature type="transmembrane region" description="Helical" evidence="1">
    <location>
        <begin position="327"/>
        <end position="353"/>
    </location>
</feature>
<dbReference type="RefSeq" id="WP_145218986.1">
    <property type="nucleotide sequence ID" value="NZ_CP036269.1"/>
</dbReference>
<dbReference type="InterPro" id="IPR003675">
    <property type="entry name" value="Rce1/LyrA-like_dom"/>
</dbReference>
<dbReference type="Pfam" id="PF02517">
    <property type="entry name" value="Rce1-like"/>
    <property type="match status" value="1"/>
</dbReference>
<evidence type="ECO:0000313" key="4">
    <source>
        <dbReference type="Proteomes" id="UP000317171"/>
    </source>
</evidence>
<sequence length="740" mass="82394">MASPYDQDSDDRIYTPTPSFRFSGLLKKELREILRDRRTVITLILMPLLVYPLLGLMLQKFLLKQVTQVSEVEYRVVFPNDSEAQLFRALFNQGDAMLAEKENSKSAESESESEPMQGMLSAFQQVKPVMKFMIAEESGKNSNLSKLVSEGSVDVGVRYIPLEVENSKTKHKQTSGRFEIIYGAQSPHSRRAAEYIEDRLQAVRWNYRNQLLKNLGESNLVPFETTVATVKSETEQAYSLVTIVPLILILMTMTGAVYPAIDLTAGERERGTLETLIAAPLPRMWILSAKFFAVLVVAILTALVNMTAMLATAYANGLESVLFGEGMTLLIILEILLLLVIFAAFFSAVLLCITSFARSFKEAQAYLIPLMLISMAPGILGMVPNLKMTLIWAVVPLANIVLLSRDFLLHEAQPLLFFVSVFSTLFYAVVALSLAARIFGTDTILYQSETSWSDFFKRAKKTHLVPALNNAMLCLAVMFPAFILSAAFVSRLGGITFSQRLLVSGTLTFCLFLLIPLLFAWLGGVKLKSGFRWYRPKALSCLAAILLGLTLWPFAYEIEIMALSDARVETLSKLFESMKLELSSIPLWVKLVSLAVLPAVCEELFFRGYLLSSLLNRFSTNGAILASSFLFALFHVIVRDSLFIERFFPSFFMGLCLGYVNVISRSVIPGILLHMIHNGLLITIASYQDTLSRWEINLENQKHLPISWLGGSLLIVVAGFVLVYISNRGEPAPATDPSAA</sequence>
<feature type="transmembrane region" description="Helical" evidence="1">
    <location>
        <begin position="618"/>
        <end position="638"/>
    </location>
</feature>
<dbReference type="OrthoDB" id="5486437at2"/>
<dbReference type="GO" id="GO:0004175">
    <property type="term" value="F:endopeptidase activity"/>
    <property type="evidence" value="ECO:0007669"/>
    <property type="project" value="UniProtKB-ARBA"/>
</dbReference>
<feature type="transmembrane region" description="Helical" evidence="1">
    <location>
        <begin position="365"/>
        <end position="383"/>
    </location>
</feature>